<evidence type="ECO:0000256" key="1">
    <source>
        <dbReference type="SAM" id="SignalP"/>
    </source>
</evidence>
<dbReference type="GeneID" id="81469441"/>
<dbReference type="AlphaFoldDB" id="A0A7G9TD02"/>
<reference evidence="2 3" key="1">
    <citation type="submission" date="2020-08" db="EMBL/GenBank/DDBJ databases">
        <title>Streptomycin Non-resistant strain, P. mexicana.</title>
        <authorList>
            <person name="Ganesh-Kumar S."/>
            <person name="Zhe T."/>
            <person name="Yu Z."/>
            <person name="Min Y."/>
        </authorList>
    </citation>
    <scope>NUCLEOTIDE SEQUENCE [LARGE SCALE GENOMIC DNA]</scope>
    <source>
        <strain evidence="2 3">GTZY2</strain>
    </source>
</reference>
<evidence type="ECO:0008006" key="4">
    <source>
        <dbReference type="Google" id="ProtNLM"/>
    </source>
</evidence>
<proteinExistence type="predicted"/>
<gene>
    <name evidence="2" type="ORF">IAE60_00600</name>
</gene>
<organism evidence="2 3">
    <name type="scientific">Pseudoxanthomonas mexicana</name>
    <dbReference type="NCBI Taxonomy" id="128785"/>
    <lineage>
        <taxon>Bacteria</taxon>
        <taxon>Pseudomonadati</taxon>
        <taxon>Pseudomonadota</taxon>
        <taxon>Gammaproteobacteria</taxon>
        <taxon>Lysobacterales</taxon>
        <taxon>Lysobacteraceae</taxon>
        <taxon>Pseudoxanthomonas</taxon>
    </lineage>
</organism>
<accession>A0A7G9TD02</accession>
<feature type="chain" id="PRO_5028855404" description="Secreted protein" evidence="1">
    <location>
        <begin position="23"/>
        <end position="173"/>
    </location>
</feature>
<feature type="signal peptide" evidence="1">
    <location>
        <begin position="1"/>
        <end position="22"/>
    </location>
</feature>
<evidence type="ECO:0000313" key="3">
    <source>
        <dbReference type="Proteomes" id="UP000515838"/>
    </source>
</evidence>
<keyword evidence="1" id="KW-0732">Signal</keyword>
<dbReference type="RefSeq" id="WP_187573456.1">
    <property type="nucleotide sequence ID" value="NZ_CP060731.1"/>
</dbReference>
<evidence type="ECO:0000313" key="2">
    <source>
        <dbReference type="EMBL" id="QNN77977.1"/>
    </source>
</evidence>
<dbReference type="Proteomes" id="UP000515838">
    <property type="component" value="Chromosome"/>
</dbReference>
<name>A0A7G9TD02_PSEMX</name>
<sequence length="173" mass="18291">MRQSVALPLLAACLLVAAPVHAAEPAPEIQRAAAAPQAVGVVHSLRQIPEACARLEGAFTGETAQPYRYAPVRTSPQCQPRARFVDFDKAKPSTATGWKLNDVIRVPSASCPSQQAVVRVWRKPGSAALPPADGQGQTRIYLQDAKQQAATAARAPSLTLFAAKLDVEGTACK</sequence>
<dbReference type="EMBL" id="CP060731">
    <property type="protein sequence ID" value="QNN77977.1"/>
    <property type="molecule type" value="Genomic_DNA"/>
</dbReference>
<protein>
    <recommendedName>
        <fullName evidence="4">Secreted protein</fullName>
    </recommendedName>
</protein>